<organism evidence="1">
    <name type="scientific">Rhizobium leguminosarum</name>
    <dbReference type="NCBI Taxonomy" id="384"/>
    <lineage>
        <taxon>Bacteria</taxon>
        <taxon>Pseudomonadati</taxon>
        <taxon>Pseudomonadota</taxon>
        <taxon>Alphaproteobacteria</taxon>
        <taxon>Hyphomicrobiales</taxon>
        <taxon>Rhizobiaceae</taxon>
        <taxon>Rhizobium/Agrobacterium group</taxon>
        <taxon>Rhizobium</taxon>
    </lineage>
</organism>
<gene>
    <name evidence="1" type="primary">repC</name>
</gene>
<feature type="non-terminal residue" evidence="1">
    <location>
        <position position="66"/>
    </location>
</feature>
<feature type="non-terminal residue" evidence="1">
    <location>
        <position position="1"/>
    </location>
</feature>
<accession>Q52809</accession>
<sequence>LGMLALGLWQGRSSRISRSISGNCFARCASKAAARHRRSAPCVLNALLSFYPKNELAQGNGLIVFP</sequence>
<dbReference type="EMBL" id="Z69874">
    <property type="protein sequence ID" value="CAA93730.1"/>
    <property type="molecule type" value="Genomic_DNA"/>
</dbReference>
<evidence type="ECO:0000313" key="1">
    <source>
        <dbReference type="EMBL" id="CAA93730.1"/>
    </source>
</evidence>
<protein>
    <submittedName>
        <fullName evidence="1">RepC protein</fullName>
    </submittedName>
</protein>
<name>Q52809_RHILE</name>
<reference evidence="1" key="1">
    <citation type="journal article" date="1996" name="Microbiology">
        <title>Diversity of repC plasmid replication sequences in Rhizobium leguminosarum.</title>
        <authorList>
            <person name="Turner S.L."/>
            <person name="Rigottier-Gois L."/>
            <person name="Power R.S."/>
            <person name="Amarger N."/>
            <person name="Young J.P.W."/>
        </authorList>
    </citation>
    <scope>NUCLEOTIDE SEQUENCE</scope>
    <source>
        <strain evidence="1">Field isolate SC8</strain>
    </source>
</reference>
<proteinExistence type="predicted"/>
<dbReference type="AlphaFoldDB" id="Q52809"/>